<evidence type="ECO:0000259" key="4">
    <source>
        <dbReference type="Pfam" id="PF21894"/>
    </source>
</evidence>
<dbReference type="Gene3D" id="1.20.140.110">
    <property type="match status" value="1"/>
</dbReference>
<dbReference type="Pfam" id="PF21867">
    <property type="entry name" value="vRNAP_dom_2"/>
    <property type="match status" value="1"/>
</dbReference>
<evidence type="ECO:0000259" key="2">
    <source>
        <dbReference type="Pfam" id="PF21769"/>
    </source>
</evidence>
<feature type="domain" description="Virion DNA-directed RNA polymerase" evidence="3">
    <location>
        <begin position="1261"/>
        <end position="1380"/>
    </location>
</feature>
<reference evidence="5" key="1">
    <citation type="submission" date="2021-09" db="EMBL/GenBank/DDBJ databases">
        <title>Complete genome analysis of a novel Alcaligenes phage vB_Af_QDWS595.</title>
        <authorList>
            <person name="Jing Y."/>
            <person name="Wang J."/>
        </authorList>
    </citation>
    <scope>NUCLEOTIDE SEQUENCE</scope>
</reference>
<dbReference type="EMBL" id="OK149171">
    <property type="protein sequence ID" value="UCR75508.1"/>
    <property type="molecule type" value="Genomic_DNA"/>
</dbReference>
<accession>A0AAE9BZT7</accession>
<dbReference type="Pfam" id="PF21769">
    <property type="entry name" value="vRNAP_dom"/>
    <property type="match status" value="1"/>
</dbReference>
<dbReference type="Pfam" id="PF21894">
    <property type="entry name" value="N4_RNAP_helical"/>
    <property type="match status" value="1"/>
</dbReference>
<feature type="region of interest" description="Disordered" evidence="1">
    <location>
        <begin position="1"/>
        <end position="35"/>
    </location>
</feature>
<keyword evidence="6" id="KW-1185">Reference proteome</keyword>
<organism evidence="5 6">
    <name type="scientific">Alcaligenes phage vB_Af_QDWS595</name>
    <dbReference type="NCBI Taxonomy" id="2877946"/>
    <lineage>
        <taxon>Viruses</taxon>
        <taxon>Duplodnaviria</taxon>
        <taxon>Heunggongvirae</taxon>
        <taxon>Uroviricota</taxon>
        <taxon>Caudoviricetes</taxon>
        <taxon>Schitoviridae</taxon>
        <taxon>Petruschkyvirus</taxon>
        <taxon>Petruschkyvirus QDWS595</taxon>
    </lineage>
</organism>
<protein>
    <submittedName>
        <fullName evidence="5">Virion-associated RNA polymerase</fullName>
    </submittedName>
</protein>
<proteinExistence type="predicted"/>
<dbReference type="Gene3D" id="6.10.140.1360">
    <property type="match status" value="1"/>
</dbReference>
<evidence type="ECO:0000256" key="1">
    <source>
        <dbReference type="SAM" id="MobiDB-lite"/>
    </source>
</evidence>
<feature type="compositionally biased region" description="Polar residues" evidence="1">
    <location>
        <begin position="1"/>
        <end position="12"/>
    </location>
</feature>
<dbReference type="Gene3D" id="6.10.140.1370">
    <property type="match status" value="1"/>
</dbReference>
<dbReference type="Gene3D" id="3.30.70.2440">
    <property type="match status" value="1"/>
</dbReference>
<evidence type="ECO:0000259" key="3">
    <source>
        <dbReference type="Pfam" id="PF21867"/>
    </source>
</evidence>
<dbReference type="InterPro" id="IPR054062">
    <property type="entry name" value="vRNAP_dom2"/>
</dbReference>
<sequence length="3400" mass="370637">MSSFNDLTNSLSEQKKQSVVDAASQKKSVMGSSPVSDPTMYGLAAVAGRDIGMSSASQEEQNLRTMTPAQLLDTYGANASEMIRRRAQAANEVRRDSTIQRSPTEAVTDTLLDVGMGFGSLGNLGALGLGMISPQAGASAAQAMSDATETVQSWQSDALQARRRLMEARQVQLDRDNKAQYEREKQTDGELVASLARFGRGFMNTLDNATEDSLTFTSGSSQGIGSMLAGGVLSRGATALGNAVVSPATRVGLGISADAGSTAARLASGAIEGAASIGSKAALPAAIGALEGGSAYQEVVNQIMEMSFDDLEKNSPRYRDLIASGSTPEEARLQIANSGAMQAAAIQSPLAAAAGFLVPFERSPFRVGSPAQVAQNIVREGVEETLQSSTGQIAQNIGVRNTADETQSISEGVGEQGAMGALYGVGTAAGVQGPGAIARSTIGAAITGGRVGAQALKKAGDSLDTLREKQLKKNEAASPVSADKVEAAVNAVTENSDQKIQEINQGIQGTNTTPEQKAQSEAYINDVVQMFNLEMPADALVGFEDSVASALGNTTSTTAAIQNLAGIVNDAKANPNAKAQAQAIMIDLMDQVDSLIMTSPESINALDADHPASQLVREYTDVLANISNTPEAVKARKAVTEEMENLNIEPVSDQDVQTPEGVSQSMKVVTQAQVAPGKGNPDTIENLLMQADRGLVSLNPSQRRALTASLNLLRAARNYTNALESAGIETAGDVVSREILSEGRGRGIKFKSAYEHTKDILRSLRSNDRQAAEQYLQEFSNFVDHMNNKVNALNTNYVVQDKPKKGTIFRAYNPTSQEWYTPETGVKLHSTNPGSIQFAQTVSAEAQFVSNIYNGLAEMLGLPADKVGATLDQNLQGNPEQVAEKHKPVVEEPVQQETAPVEEVVIEQTAQEPVVESVTEPTPVVEPEAVVETPQTKEEVSKPETKEPKVPAIKVAFPDLTGGDKNRFVSSFSLPNQPISRIAVNPNPIGDIRSALSTTLSMEEFIGSPLGRTVNTDITKAYSKLMDLADELNTQLDTQLDSFLDSVYNKKSGKTIREAILEGTDVQNWNRGQAINLTNTEGDGIVYEPSLSGAAALAGIQFLISGKNRTMSLDVDEIREVYGINASEADAIQSQLYDTMSLSDASDSIVAMLNKYWGVQADDNAPIRFTNGIPRAMAGEILSALETKGAITITPVQIKADMNQNRIRFNPSALIDAVESFPDAIERMVAVEPEELVFINQPPSKIKKNQMNSKFVEITEEQVQALNNEQNTPFYLNKHMAGFFSALGSEGLVELFGAGDIRDMKLNQNHRKSLEGQNLTISDAYKSMVNRIDMVQSYAEASGQDIGSIPNYYQYQMASTNRMHMQGKNNPQSSKVMREVMLPTQSTLDLSDSGSQDYRAYMLAMGQALDLKVEPTNEKVLARIEELRPSLDVINEWVQSFDENGPLNLDVLPAETIKVIKDNFNQVGAKLVPVALHALVDYARLENTTDRSSFNTSLYLEADGVTNGPMNSIAILTSGEFTPEWFSRMGKGGLTVGNQPVTIGQHRQKDSVDLYETTLGFLTNNVSNMRRSLAQSGGKDALNYTTALYRLMSTFLKDMSIQDGKLVMTRGITKNPLTITLYGSGAEGIAENIVDAMLNSLYERKSLQAQNGGSLFEDAVTNKQYADAITEVMTNALDIDPKTQDLKITSRSLDTKNTSPEEFTFGKKDYDHLVKMVKNWFIDPMRDAVTETVGQGLVENMELIQLATNAQSIVVQHQFQKALNDIAKQRGEEVSTNDLKQAYARIKNLYPVVETGAQNMFMPKMANHEISGLSDFGRTLEGRFHVEPTYKGPDAAGVRGTPMLVIGSGDGLMMQHISLMDSIKGTLKVFDGMNMPLDKIGEYSQGANESVLRTWMNNPIADLSANFDKFMANADIDLNNEALASDLARALKLKEGDSIESTLRYLQGNLQTAARWVGARQEALDQFAMSVDQMASAGSPYVHNGKVMSQGSTIEDLTYELNKLVADKMKFQSPKNAGDIISGIGRKTASGAFLVNVTTLQNQVDSMDLAPHEKTLISTILKDGSLNSYRILHGSVDELATYAKDSGHTFPTMKITSSGFFGVTNTGSKVISLVNPSNETLIHELVHASTFEKAVAHFRGDKQSKYVTQAFNNIELLMNQFVNLGDQVEYGNAETRTAFNNARSAIMGYMNNESADPVQTKAAALNEFMAWGLSNRRLADLMGRNTANPLVQFAKDILSFIKNLFWGVSSNQVPSPGKDMLSNLVFNSELIVQYQPTVAQTTTDISLFQSSIYGTNDRLSAIGERFSEMISTFISPVDLMQRDLNRLALHAARQGAIENGTRVGNTFDMTVQEANVFRLINESFALELGINPVLSTRLQEIYTEVSKKLDVSDFMVDPMGTDPGDRKQANEKYNTVMGEETLTFDSKGRSSILPTFFALAVVNDNFRQVLSNMEIGKKKGEPNRNIDQILTDLANDALDSLSKTVSGEKGSKNMQMVLDSLADTIQKSGQNAESYIERVTGSGQSFVDRANDFVAEHLERASQRVVDLGKGIESGATNELTRTLGRATQLVGMIASEKNANAVGEGVSSYINRTGAVKPLKKLINDLVGRTKSNATVLDLVKTVRSMVQKARQEFRDTTPVIIASKFSRTLEEKEWSSLYRSMGKSDIAALSATMSSTQVIDMLKDQNGVTKMIGTLEDQIKNMSPNSDQIITKGKQLAHFMNTGEYGSNLLRNARAVASLFGEKVQNQTTPSSELVQAVDQLITLYSLDTLSESDKRVLQDMVNKESDGIEFAMQYLRGQRAEEMTKAGMNEIGALNMYKGFVPTQNAQGLSLLVANSSEATKLRSMSYQRIGSYGSALGLGNGKDYYFAPVNGRAAYNQGIAQYVRNTVSGVDALTGSTTSMMVASRVTDPVQLKRIERHLTAKAAEGILPIYNAQGKLIAAELGIDPNKLAMLKPDTNLARMIGVWRGRQVEEVQAAIYNERVIESLFDMWDREKTTKGIEYVNVLDRKEWAKDPVLRDAMNLLPTEMKAMAEQKFGKDKLMVRQDMLDDAFGYRSASVGDIWTGNSRWSDATRRRVQAIMTLVFKDDAYKYAVNAENIWQNVIHDAKTMIIVKSVVVPAINLASNVLQMISRGVNPLTIAKKMATKTVEVDRYTKALTREVEIDAELRAYENNPAKVRALNAEKQTLQDSYRRLSIWPLIQAGEFNNIADASIGGDEVLLTEGKLMQYMEKLVDKLPESIKNAGRYALITKDTALFRGLQRAVDYGDFLAKAIIYDDLTERKGKTHEQAVAQVTEEFVNYDRSAGRFRGYLESTGLLWFYNYMIRSVKVAASIIRNNPVHAMIAGLVPMPDVFGGVGSPVDDNLITKMADGRIEYSIGIGQALRAPSLNPWYALTN</sequence>
<feature type="domain" description="Virion DNA-directed RNA polymerase" evidence="2">
    <location>
        <begin position="1838"/>
        <end position="1975"/>
    </location>
</feature>
<feature type="domain" description="Bacteriophage N4 RNA polymerase helical" evidence="4">
    <location>
        <begin position="1562"/>
        <end position="1762"/>
    </location>
</feature>
<dbReference type="InterPro" id="IPR053805">
    <property type="entry name" value="N4_RNAP_helical"/>
</dbReference>
<gene>
    <name evidence="5" type="ORF">vBAfaPQDWS595_24</name>
</gene>
<feature type="compositionally biased region" description="Polar residues" evidence="1">
    <location>
        <begin position="25"/>
        <end position="35"/>
    </location>
</feature>
<evidence type="ECO:0000313" key="5">
    <source>
        <dbReference type="EMBL" id="UCR75508.1"/>
    </source>
</evidence>
<name>A0AAE9BZT7_9CAUD</name>
<dbReference type="InterPro" id="IPR049432">
    <property type="entry name" value="vRNAP_dom"/>
</dbReference>
<dbReference type="Proteomes" id="UP000827952">
    <property type="component" value="Segment"/>
</dbReference>
<dbReference type="Gene3D" id="3.30.750.220">
    <property type="match status" value="1"/>
</dbReference>
<evidence type="ECO:0000313" key="6">
    <source>
        <dbReference type="Proteomes" id="UP000827952"/>
    </source>
</evidence>